<sequence>MGTNLHPDLEATVSACVESAMAMHRLTAPRVGSVMAADEVIGSYIEELGFGDRIIPWKRVGRETAPDLILAHQVAGGTSLCPAWLPKHLEPRLTLVPAAHNPEQVCANLRRIARVLGCIMAEMVPAQHFRERFEGLRAGLPKPGPRVLVLIETAPGRYRFTTPQHPCHQLLGSLGWISAPQPRISDKRVSQEDLKSIEHDAVLVLEAWAEPQPGMARHWPLMVSEAAGRGHWHTESILTFLCLGPLLPRKITEMALRFGVYPYRND</sequence>
<evidence type="ECO:0000313" key="1">
    <source>
        <dbReference type="EMBL" id="TDT44081.1"/>
    </source>
</evidence>
<dbReference type="RefSeq" id="WP_133734506.1">
    <property type="nucleotide sequence ID" value="NZ_SOAX01000001.1"/>
</dbReference>
<dbReference type="SUPFAM" id="SSF53807">
    <property type="entry name" value="Helical backbone' metal receptor"/>
    <property type="match status" value="1"/>
</dbReference>
<dbReference type="OrthoDB" id="6179860at2"/>
<keyword evidence="2" id="KW-1185">Reference proteome</keyword>
<dbReference type="Proteomes" id="UP000295830">
    <property type="component" value="Unassembled WGS sequence"/>
</dbReference>
<proteinExistence type="predicted"/>
<dbReference type="Gene3D" id="3.40.50.1980">
    <property type="entry name" value="Nitrogenase molybdenum iron protein domain"/>
    <property type="match status" value="1"/>
</dbReference>
<name>A0A4R7JZV3_9GAMM</name>
<dbReference type="AlphaFoldDB" id="A0A4R7JZV3"/>
<evidence type="ECO:0000313" key="2">
    <source>
        <dbReference type="Proteomes" id="UP000295830"/>
    </source>
</evidence>
<accession>A0A4R7JZV3</accession>
<organism evidence="1 2">
    <name type="scientific">Halospina denitrificans</name>
    <dbReference type="NCBI Taxonomy" id="332522"/>
    <lineage>
        <taxon>Bacteria</taxon>
        <taxon>Pseudomonadati</taxon>
        <taxon>Pseudomonadota</taxon>
        <taxon>Gammaproteobacteria</taxon>
        <taxon>Halospina</taxon>
    </lineage>
</organism>
<dbReference type="EMBL" id="SOAX01000001">
    <property type="protein sequence ID" value="TDT44081.1"/>
    <property type="molecule type" value="Genomic_DNA"/>
</dbReference>
<gene>
    <name evidence="1" type="ORF">DES49_0180</name>
</gene>
<reference evidence="1 2" key="1">
    <citation type="submission" date="2019-03" db="EMBL/GenBank/DDBJ databases">
        <title>Genomic Encyclopedia of Type Strains, Phase IV (KMG-IV): sequencing the most valuable type-strain genomes for metagenomic binning, comparative biology and taxonomic classification.</title>
        <authorList>
            <person name="Goeker M."/>
        </authorList>
    </citation>
    <scope>NUCLEOTIDE SEQUENCE [LARGE SCALE GENOMIC DNA]</scope>
    <source>
        <strain evidence="1 2">DSM 15505</strain>
    </source>
</reference>
<comment type="caution">
    <text evidence="1">The sequence shown here is derived from an EMBL/GenBank/DDBJ whole genome shotgun (WGS) entry which is preliminary data.</text>
</comment>
<protein>
    <submittedName>
        <fullName evidence="1">Uncharacterized protein</fullName>
    </submittedName>
</protein>